<sequence>MVSLADILVSPPCVERSPGPPSSQPVGRNVQRLAENRQTWLSHKVTGQWARSPGSKPGRPATP</sequence>
<organism evidence="2 3">
    <name type="scientific">Paspalum notatum var. saurae</name>
    <dbReference type="NCBI Taxonomy" id="547442"/>
    <lineage>
        <taxon>Eukaryota</taxon>
        <taxon>Viridiplantae</taxon>
        <taxon>Streptophyta</taxon>
        <taxon>Embryophyta</taxon>
        <taxon>Tracheophyta</taxon>
        <taxon>Spermatophyta</taxon>
        <taxon>Magnoliopsida</taxon>
        <taxon>Liliopsida</taxon>
        <taxon>Poales</taxon>
        <taxon>Poaceae</taxon>
        <taxon>PACMAD clade</taxon>
        <taxon>Panicoideae</taxon>
        <taxon>Andropogonodae</taxon>
        <taxon>Paspaleae</taxon>
        <taxon>Paspalinae</taxon>
        <taxon>Paspalum</taxon>
    </lineage>
</organism>
<gene>
    <name evidence="2" type="ORF">U9M48_019822</name>
</gene>
<evidence type="ECO:0000256" key="1">
    <source>
        <dbReference type="SAM" id="MobiDB-lite"/>
    </source>
</evidence>
<dbReference type="Proteomes" id="UP001341281">
    <property type="component" value="Chromosome 04"/>
</dbReference>
<feature type="region of interest" description="Disordered" evidence="1">
    <location>
        <begin position="40"/>
        <end position="63"/>
    </location>
</feature>
<keyword evidence="3" id="KW-1185">Reference proteome</keyword>
<feature type="region of interest" description="Disordered" evidence="1">
    <location>
        <begin position="1"/>
        <end position="28"/>
    </location>
</feature>
<protein>
    <submittedName>
        <fullName evidence="2">Uncharacterized protein</fullName>
    </submittedName>
</protein>
<name>A0AAQ3TD46_PASNO</name>
<accession>A0AAQ3TD46</accession>
<reference evidence="2 3" key="1">
    <citation type="submission" date="2024-02" db="EMBL/GenBank/DDBJ databases">
        <title>High-quality chromosome-scale genome assembly of Pensacola bahiagrass (Paspalum notatum Flugge var. saurae).</title>
        <authorList>
            <person name="Vega J.M."/>
            <person name="Podio M."/>
            <person name="Orjuela J."/>
            <person name="Siena L.A."/>
            <person name="Pessino S.C."/>
            <person name="Combes M.C."/>
            <person name="Mariac C."/>
            <person name="Albertini E."/>
            <person name="Pupilli F."/>
            <person name="Ortiz J.P.A."/>
            <person name="Leblanc O."/>
        </authorList>
    </citation>
    <scope>NUCLEOTIDE SEQUENCE [LARGE SCALE GENOMIC DNA]</scope>
    <source>
        <strain evidence="2">R1</strain>
        <tissue evidence="2">Leaf</tissue>
    </source>
</reference>
<evidence type="ECO:0000313" key="3">
    <source>
        <dbReference type="Proteomes" id="UP001341281"/>
    </source>
</evidence>
<dbReference type="EMBL" id="CP144748">
    <property type="protein sequence ID" value="WVZ71208.1"/>
    <property type="molecule type" value="Genomic_DNA"/>
</dbReference>
<proteinExistence type="predicted"/>
<dbReference type="AlphaFoldDB" id="A0AAQ3TD46"/>
<evidence type="ECO:0000313" key="2">
    <source>
        <dbReference type="EMBL" id="WVZ71208.1"/>
    </source>
</evidence>